<evidence type="ECO:0000259" key="9">
    <source>
        <dbReference type="PROSITE" id="PS50011"/>
    </source>
</evidence>
<feature type="binding site" evidence="7">
    <location>
        <position position="39"/>
    </location>
    <ligand>
        <name>ATP</name>
        <dbReference type="ChEBI" id="CHEBI:30616"/>
    </ligand>
</feature>
<dbReference type="GO" id="GO:0004674">
    <property type="term" value="F:protein serine/threonine kinase activity"/>
    <property type="evidence" value="ECO:0007669"/>
    <property type="project" value="UniProtKB-KW"/>
</dbReference>
<dbReference type="AlphaFoldDB" id="A0A7K0CGK2"/>
<keyword evidence="5 10" id="KW-0418">Kinase</keyword>
<dbReference type="Gene3D" id="3.30.200.20">
    <property type="entry name" value="Phosphorylase Kinase, domain 1"/>
    <property type="match status" value="1"/>
</dbReference>
<evidence type="ECO:0000313" key="10">
    <source>
        <dbReference type="EMBL" id="MQY12597.1"/>
    </source>
</evidence>
<dbReference type="InterPro" id="IPR008271">
    <property type="entry name" value="Ser/Thr_kinase_AS"/>
</dbReference>
<evidence type="ECO:0000256" key="5">
    <source>
        <dbReference type="ARBA" id="ARBA00022777"/>
    </source>
</evidence>
<feature type="region of interest" description="Disordered" evidence="8">
    <location>
        <begin position="267"/>
        <end position="295"/>
    </location>
</feature>
<dbReference type="RefSeq" id="WP_153452205.1">
    <property type="nucleotide sequence ID" value="NZ_WEGJ01000007.1"/>
</dbReference>
<keyword evidence="4 7" id="KW-0547">Nucleotide-binding</keyword>
<dbReference type="Gene3D" id="1.25.40.10">
    <property type="entry name" value="Tetratricopeptide repeat domain"/>
    <property type="match status" value="2"/>
</dbReference>
<dbReference type="Proteomes" id="UP000466345">
    <property type="component" value="Unassembled WGS sequence"/>
</dbReference>
<dbReference type="Pfam" id="PF00069">
    <property type="entry name" value="Pkinase"/>
    <property type="match status" value="1"/>
</dbReference>
<protein>
    <recommendedName>
        <fullName evidence="1">non-specific serine/threonine protein kinase</fullName>
        <ecNumber evidence="1">2.7.11.1</ecNumber>
    </recommendedName>
</protein>
<dbReference type="SMART" id="SM00567">
    <property type="entry name" value="EZ_HEAT"/>
    <property type="match status" value="3"/>
</dbReference>
<evidence type="ECO:0000256" key="8">
    <source>
        <dbReference type="SAM" id="MobiDB-lite"/>
    </source>
</evidence>
<evidence type="ECO:0000256" key="6">
    <source>
        <dbReference type="ARBA" id="ARBA00022840"/>
    </source>
</evidence>
<dbReference type="SMART" id="SM00220">
    <property type="entry name" value="S_TKc"/>
    <property type="match status" value="1"/>
</dbReference>
<feature type="domain" description="Protein kinase" evidence="9">
    <location>
        <begin position="10"/>
        <end position="268"/>
    </location>
</feature>
<sequence>MLGRVLSGRYQLERMLGRGGMGEVWAAQDRLLERRVAVKIIHEHAASEETQELFFREARTAGALTHPGVVTVYDLGRAEDNSVFLVMELVTGRDLRSVLRQDQPLTVEQAVEWTALAADALAATHEAGVVHRDLKPDNLMLTSTGSVKILDFGIARYVSAATLASRVIGTPAYMPPERLAGKAGDGRGDLYSLGCVLYELLTGQPPFGSANFAQVVYAHVQEVPDPPSSHRAGIPPALDALVAELLAKTPGERPSTAAEVRDRLRRVLSQSAGPTTRQQTRTEPPPATEPPGTGDLTRLAAEAAAATGAENWDEAATRYAELARRSAAIRGTDHPETVGARHNHAWSLGNTGQHAQAVPLLTQAVKDLARVHGPDHPDALKARHNLAWNLGNCGYHAEAVAEYEAFSSAYIRVLGSDHQDSLRARHNRAWNIGKTGDHTRAALLLEQVVQDAARVLGAGHPDCRKARHDLAWNLSESGDYTGAARHYRVVLDAGIRAIGADHPQMLDARHGLAWCIGKSGGHAEAADQLTGVVRDSDRVLGLEHRETLRAHHNLAWNLSMCGRHREAADAYDAFIDAYIRVLGPDDPYARDALSEQAWNLERLPWTLRRRR</sequence>
<dbReference type="PROSITE" id="PS00107">
    <property type="entry name" value="PROTEIN_KINASE_ATP"/>
    <property type="match status" value="1"/>
</dbReference>
<feature type="compositionally biased region" description="Low complexity" evidence="8">
    <location>
        <begin position="273"/>
        <end position="282"/>
    </location>
</feature>
<dbReference type="InterPro" id="IPR000719">
    <property type="entry name" value="Prot_kinase_dom"/>
</dbReference>
<evidence type="ECO:0000256" key="2">
    <source>
        <dbReference type="ARBA" id="ARBA00022527"/>
    </source>
</evidence>
<gene>
    <name evidence="10" type="primary">pknD_11</name>
    <name evidence="10" type="ORF">SRB5_27330</name>
</gene>
<keyword evidence="2" id="KW-0723">Serine/threonine-protein kinase</keyword>
<proteinExistence type="predicted"/>
<dbReference type="EC" id="2.7.11.1" evidence="1"/>
<name>A0A7K0CGK2_9ACTN</name>
<comment type="caution">
    <text evidence="10">The sequence shown here is derived from an EMBL/GenBank/DDBJ whole genome shotgun (WGS) entry which is preliminary data.</text>
</comment>
<dbReference type="SUPFAM" id="SSF56112">
    <property type="entry name" value="Protein kinase-like (PK-like)"/>
    <property type="match status" value="1"/>
</dbReference>
<keyword evidence="3 10" id="KW-0808">Transferase</keyword>
<keyword evidence="6 7" id="KW-0067">ATP-binding</keyword>
<dbReference type="PROSITE" id="PS50011">
    <property type="entry name" value="PROTEIN_KINASE_DOM"/>
    <property type="match status" value="1"/>
</dbReference>
<dbReference type="OrthoDB" id="9762169at2"/>
<evidence type="ECO:0000256" key="3">
    <source>
        <dbReference type="ARBA" id="ARBA00022679"/>
    </source>
</evidence>
<dbReference type="InterPro" id="IPR004155">
    <property type="entry name" value="PBS_lyase_HEAT"/>
</dbReference>
<evidence type="ECO:0000256" key="4">
    <source>
        <dbReference type="ARBA" id="ARBA00022741"/>
    </source>
</evidence>
<dbReference type="InterPro" id="IPR017441">
    <property type="entry name" value="Protein_kinase_ATP_BS"/>
</dbReference>
<dbReference type="InterPro" id="IPR011009">
    <property type="entry name" value="Kinase-like_dom_sf"/>
</dbReference>
<accession>A0A7K0CGK2</accession>
<dbReference type="PANTHER" id="PTHR43289:SF6">
    <property type="entry name" value="SERINE_THREONINE-PROTEIN KINASE NEKL-3"/>
    <property type="match status" value="1"/>
</dbReference>
<evidence type="ECO:0000256" key="1">
    <source>
        <dbReference type="ARBA" id="ARBA00012513"/>
    </source>
</evidence>
<dbReference type="Pfam" id="PF13374">
    <property type="entry name" value="TPR_10"/>
    <property type="match status" value="5"/>
</dbReference>
<evidence type="ECO:0000313" key="11">
    <source>
        <dbReference type="Proteomes" id="UP000466345"/>
    </source>
</evidence>
<dbReference type="CDD" id="cd14014">
    <property type="entry name" value="STKc_PknB_like"/>
    <property type="match status" value="1"/>
</dbReference>
<reference evidence="10 11" key="1">
    <citation type="submission" date="2019-10" db="EMBL/GenBank/DDBJ databases">
        <title>Streptomyces smaragdinus sp. nov. and Streptomyces fabii sp. nov., isolated from the gut of fungus growing-termite Macrotermes natalensis.</title>
        <authorList>
            <person name="Schwitalla J."/>
            <person name="Benndorf R."/>
            <person name="Martin K."/>
            <person name="De Beer W."/>
            <person name="Kaster A.-K."/>
            <person name="Vollmers J."/>
            <person name="Poulsen M."/>
            <person name="Beemelmanns C."/>
        </authorList>
    </citation>
    <scope>NUCLEOTIDE SEQUENCE [LARGE SCALE GENOMIC DNA]</scope>
    <source>
        <strain evidence="10 11">RB5</strain>
    </source>
</reference>
<keyword evidence="11" id="KW-1185">Reference proteome</keyword>
<dbReference type="Gene3D" id="1.10.510.10">
    <property type="entry name" value="Transferase(Phosphotransferase) domain 1"/>
    <property type="match status" value="1"/>
</dbReference>
<dbReference type="FunFam" id="1.10.510.10:FF:000021">
    <property type="entry name" value="Serine/threonine protein kinase"/>
    <property type="match status" value="1"/>
</dbReference>
<dbReference type="SUPFAM" id="SSF48452">
    <property type="entry name" value="TPR-like"/>
    <property type="match status" value="2"/>
</dbReference>
<dbReference type="GO" id="GO:0005524">
    <property type="term" value="F:ATP binding"/>
    <property type="evidence" value="ECO:0007669"/>
    <property type="project" value="UniProtKB-UniRule"/>
</dbReference>
<dbReference type="InterPro" id="IPR011990">
    <property type="entry name" value="TPR-like_helical_dom_sf"/>
</dbReference>
<dbReference type="PROSITE" id="PS00108">
    <property type="entry name" value="PROTEIN_KINASE_ST"/>
    <property type="match status" value="1"/>
</dbReference>
<dbReference type="EMBL" id="WEGJ01000007">
    <property type="protein sequence ID" value="MQY12597.1"/>
    <property type="molecule type" value="Genomic_DNA"/>
</dbReference>
<organism evidence="10 11">
    <name type="scientific">Streptomyces smaragdinus</name>
    <dbReference type="NCBI Taxonomy" id="2585196"/>
    <lineage>
        <taxon>Bacteria</taxon>
        <taxon>Bacillati</taxon>
        <taxon>Actinomycetota</taxon>
        <taxon>Actinomycetes</taxon>
        <taxon>Kitasatosporales</taxon>
        <taxon>Streptomycetaceae</taxon>
        <taxon>Streptomyces</taxon>
    </lineage>
</organism>
<evidence type="ECO:0000256" key="7">
    <source>
        <dbReference type="PROSITE-ProRule" id="PRU10141"/>
    </source>
</evidence>
<dbReference type="PANTHER" id="PTHR43289">
    <property type="entry name" value="MITOGEN-ACTIVATED PROTEIN KINASE KINASE KINASE 20-RELATED"/>
    <property type="match status" value="1"/>
</dbReference>